<dbReference type="Proteomes" id="UP000253426">
    <property type="component" value="Unassembled WGS sequence"/>
</dbReference>
<protein>
    <submittedName>
        <fullName evidence="1">Uncharacterized protein</fullName>
    </submittedName>
</protein>
<keyword evidence="2" id="KW-1185">Reference proteome</keyword>
<dbReference type="AlphaFoldDB" id="A0A366HQD1"/>
<reference evidence="1 2" key="1">
    <citation type="submission" date="2018-06" db="EMBL/GenBank/DDBJ databases">
        <title>Genomic Encyclopedia of Type Strains, Phase IV (KMG-IV): sequencing the most valuable type-strain genomes for metagenomic binning, comparative biology and taxonomic classification.</title>
        <authorList>
            <person name="Goeker M."/>
        </authorList>
    </citation>
    <scope>NUCLEOTIDE SEQUENCE [LARGE SCALE GENOMIC DNA]</scope>
    <source>
        <strain evidence="1 2">DSM 25532</strain>
    </source>
</reference>
<name>A0A366HQD1_9BACT</name>
<organism evidence="1 2">
    <name type="scientific">Roseimicrobium gellanilyticum</name>
    <dbReference type="NCBI Taxonomy" id="748857"/>
    <lineage>
        <taxon>Bacteria</taxon>
        <taxon>Pseudomonadati</taxon>
        <taxon>Verrucomicrobiota</taxon>
        <taxon>Verrucomicrobiia</taxon>
        <taxon>Verrucomicrobiales</taxon>
        <taxon>Verrucomicrobiaceae</taxon>
        <taxon>Roseimicrobium</taxon>
    </lineage>
</organism>
<sequence length="165" mass="19069">MLSATKAKPVYPGDDRALLAFDLPSGEIYRRLGPPHRRTEDGEDEPGPCEYWAYRYRCGLTVLIVRHLDAPGDYAGTVYADAPEIEHILNHLPLADCITWRLDREVTNFFEEWYGSPRKFSVIRQDDHGTEYEVSAHPTRRAADCIRKNLESFAHKQTYWTRENG</sequence>
<dbReference type="RefSeq" id="WP_113959051.1">
    <property type="nucleotide sequence ID" value="NZ_QNRR01000004.1"/>
</dbReference>
<accession>A0A366HQD1</accession>
<dbReference type="EMBL" id="QNRR01000004">
    <property type="protein sequence ID" value="RBP44670.1"/>
    <property type="molecule type" value="Genomic_DNA"/>
</dbReference>
<dbReference type="OrthoDB" id="281215at2"/>
<evidence type="ECO:0000313" key="1">
    <source>
        <dbReference type="EMBL" id="RBP44670.1"/>
    </source>
</evidence>
<proteinExistence type="predicted"/>
<comment type="caution">
    <text evidence="1">The sequence shown here is derived from an EMBL/GenBank/DDBJ whole genome shotgun (WGS) entry which is preliminary data.</text>
</comment>
<gene>
    <name evidence="1" type="ORF">DES53_104493</name>
</gene>
<evidence type="ECO:0000313" key="2">
    <source>
        <dbReference type="Proteomes" id="UP000253426"/>
    </source>
</evidence>